<evidence type="ECO:0000256" key="1">
    <source>
        <dbReference type="SAM" id="MobiDB-lite"/>
    </source>
</evidence>
<evidence type="ECO:0000313" key="2">
    <source>
        <dbReference type="EMBL" id="KAF2738743.1"/>
    </source>
</evidence>
<accession>A0A9P4R8G2</accession>
<feature type="compositionally biased region" description="Basic residues" evidence="1">
    <location>
        <begin position="35"/>
        <end position="44"/>
    </location>
</feature>
<dbReference type="Proteomes" id="UP000799444">
    <property type="component" value="Unassembled WGS sequence"/>
</dbReference>
<sequence>MPPPLHHSTPQPRPEPLVLHESRKPPWPTTQMHTQRGRPGRLRNTRPTAAGAGLGPPAGRLHTTGSGAGRAGDPEARRRCSMRQWGARWRRDALAPPMGKRSTQHLQDVTSPGPQAPNPFHELPDGSQRQPAPALVEPACPRDNSTDTRLTGGARPSRGTCGLDVRCSMLDSCPRHSPSRPRALSWRLRR</sequence>
<name>A0A9P4R8G2_9PLEO</name>
<feature type="region of interest" description="Disordered" evidence="1">
    <location>
        <begin position="1"/>
        <end position="161"/>
    </location>
</feature>
<dbReference type="AlphaFoldDB" id="A0A9P4R8G2"/>
<evidence type="ECO:0000313" key="3">
    <source>
        <dbReference type="Proteomes" id="UP000799444"/>
    </source>
</evidence>
<feature type="compositionally biased region" description="Low complexity" evidence="1">
    <location>
        <begin position="45"/>
        <end position="61"/>
    </location>
</feature>
<comment type="caution">
    <text evidence="2">The sequence shown here is derived from an EMBL/GenBank/DDBJ whole genome shotgun (WGS) entry which is preliminary data.</text>
</comment>
<organism evidence="2 3">
    <name type="scientific">Polyplosphaeria fusca</name>
    <dbReference type="NCBI Taxonomy" id="682080"/>
    <lineage>
        <taxon>Eukaryota</taxon>
        <taxon>Fungi</taxon>
        <taxon>Dikarya</taxon>
        <taxon>Ascomycota</taxon>
        <taxon>Pezizomycotina</taxon>
        <taxon>Dothideomycetes</taxon>
        <taxon>Pleosporomycetidae</taxon>
        <taxon>Pleosporales</taxon>
        <taxon>Tetraplosphaeriaceae</taxon>
        <taxon>Polyplosphaeria</taxon>
    </lineage>
</organism>
<protein>
    <submittedName>
        <fullName evidence="2">Uncharacterized protein</fullName>
    </submittedName>
</protein>
<feature type="compositionally biased region" description="Polar residues" evidence="1">
    <location>
        <begin position="104"/>
        <end position="113"/>
    </location>
</feature>
<feature type="compositionally biased region" description="Pro residues" evidence="1">
    <location>
        <begin position="1"/>
        <end position="15"/>
    </location>
</feature>
<reference evidence="2" key="1">
    <citation type="journal article" date="2020" name="Stud. Mycol.">
        <title>101 Dothideomycetes genomes: a test case for predicting lifestyles and emergence of pathogens.</title>
        <authorList>
            <person name="Haridas S."/>
            <person name="Albert R."/>
            <person name="Binder M."/>
            <person name="Bloem J."/>
            <person name="Labutti K."/>
            <person name="Salamov A."/>
            <person name="Andreopoulos B."/>
            <person name="Baker S."/>
            <person name="Barry K."/>
            <person name="Bills G."/>
            <person name="Bluhm B."/>
            <person name="Cannon C."/>
            <person name="Castanera R."/>
            <person name="Culley D."/>
            <person name="Daum C."/>
            <person name="Ezra D."/>
            <person name="Gonzalez J."/>
            <person name="Henrissat B."/>
            <person name="Kuo A."/>
            <person name="Liang C."/>
            <person name="Lipzen A."/>
            <person name="Lutzoni F."/>
            <person name="Magnuson J."/>
            <person name="Mondo S."/>
            <person name="Nolan M."/>
            <person name="Ohm R."/>
            <person name="Pangilinan J."/>
            <person name="Park H.-J."/>
            <person name="Ramirez L."/>
            <person name="Alfaro M."/>
            <person name="Sun H."/>
            <person name="Tritt A."/>
            <person name="Yoshinaga Y."/>
            <person name="Zwiers L.-H."/>
            <person name="Turgeon B."/>
            <person name="Goodwin S."/>
            <person name="Spatafora J."/>
            <person name="Crous P."/>
            <person name="Grigoriev I."/>
        </authorList>
    </citation>
    <scope>NUCLEOTIDE SEQUENCE</scope>
    <source>
        <strain evidence="2">CBS 125425</strain>
    </source>
</reference>
<dbReference type="EMBL" id="ML996107">
    <property type="protein sequence ID" value="KAF2738743.1"/>
    <property type="molecule type" value="Genomic_DNA"/>
</dbReference>
<gene>
    <name evidence="2" type="ORF">EJ04DRAFT_520089</name>
</gene>
<proteinExistence type="predicted"/>
<keyword evidence="3" id="KW-1185">Reference proteome</keyword>